<gene>
    <name evidence="7" type="ORF">FSCOSCO3_A028323</name>
</gene>
<protein>
    <recommendedName>
        <fullName evidence="6">Annexin</fullName>
    </recommendedName>
</protein>
<evidence type="ECO:0000313" key="8">
    <source>
        <dbReference type="Proteomes" id="UP001314229"/>
    </source>
</evidence>
<dbReference type="FunFam" id="1.10.220.10:FF:000007">
    <property type="entry name" value="Annexin"/>
    <property type="match status" value="1"/>
</dbReference>
<dbReference type="InterPro" id="IPR018502">
    <property type="entry name" value="Annexin_repeat"/>
</dbReference>
<dbReference type="GO" id="GO:0001786">
    <property type="term" value="F:phosphatidylserine binding"/>
    <property type="evidence" value="ECO:0007669"/>
    <property type="project" value="TreeGrafter"/>
</dbReference>
<dbReference type="AlphaFoldDB" id="A0AAV1P4A8"/>
<evidence type="ECO:0000313" key="7">
    <source>
        <dbReference type="EMBL" id="CAK6965134.1"/>
    </source>
</evidence>
<dbReference type="FunFam" id="1.10.220.10:FF:000003">
    <property type="entry name" value="Annexin"/>
    <property type="match status" value="1"/>
</dbReference>
<evidence type="ECO:0000256" key="4">
    <source>
        <dbReference type="ARBA" id="ARBA00023216"/>
    </source>
</evidence>
<dbReference type="GO" id="GO:0005737">
    <property type="term" value="C:cytoplasm"/>
    <property type="evidence" value="ECO:0007669"/>
    <property type="project" value="TreeGrafter"/>
</dbReference>
<dbReference type="InterPro" id="IPR037104">
    <property type="entry name" value="Annexin_sf"/>
</dbReference>
<keyword evidence="4 6" id="KW-0041">Annexin</keyword>
<dbReference type="GO" id="GO:0012506">
    <property type="term" value="C:vesicle membrane"/>
    <property type="evidence" value="ECO:0007669"/>
    <property type="project" value="TreeGrafter"/>
</dbReference>
<comment type="similarity">
    <text evidence="1 6">Belongs to the annexin family.</text>
</comment>
<dbReference type="Gene3D" id="1.10.220.10">
    <property type="entry name" value="Annexin"/>
    <property type="match status" value="4"/>
</dbReference>
<dbReference type="InterPro" id="IPR018252">
    <property type="entry name" value="Annexin_repeat_CS"/>
</dbReference>
<dbReference type="GO" id="GO:0005634">
    <property type="term" value="C:nucleus"/>
    <property type="evidence" value="ECO:0007669"/>
    <property type="project" value="TreeGrafter"/>
</dbReference>
<dbReference type="SUPFAM" id="SSF47874">
    <property type="entry name" value="Annexin"/>
    <property type="match status" value="1"/>
</dbReference>
<keyword evidence="8" id="KW-1185">Reference proteome</keyword>
<dbReference type="PANTHER" id="PTHR10502:SF237">
    <property type="entry name" value="ANNEXIN"/>
    <property type="match status" value="1"/>
</dbReference>
<dbReference type="FunFam" id="1.10.220.10:FF:000002">
    <property type="entry name" value="Annexin"/>
    <property type="match status" value="1"/>
</dbReference>
<keyword evidence="5 6" id="KW-0111">Calcium/phospholipid-binding</keyword>
<dbReference type="Pfam" id="PF00191">
    <property type="entry name" value="Annexin"/>
    <property type="match status" value="4"/>
</dbReference>
<reference evidence="7 8" key="1">
    <citation type="submission" date="2024-01" db="EMBL/GenBank/DDBJ databases">
        <authorList>
            <person name="Alioto T."/>
            <person name="Alioto T."/>
            <person name="Gomez Garrido J."/>
        </authorList>
    </citation>
    <scope>NUCLEOTIDE SEQUENCE [LARGE SCALE GENOMIC DNA]</scope>
</reference>
<dbReference type="EMBL" id="CAWUFR010000079">
    <property type="protein sequence ID" value="CAK6965134.1"/>
    <property type="molecule type" value="Genomic_DNA"/>
</dbReference>
<evidence type="ECO:0000256" key="6">
    <source>
        <dbReference type="RuleBase" id="RU003540"/>
    </source>
</evidence>
<sequence length="345" mass="38775">MSLFKKFFKNIHDRDRDDDTVTVKGKPKPKYYGTVTPYPNFNASSDASVLQSAIEARGVDEDVIISVLVKRSNEQRQKIKVVYEASKGERLAEDLKDALRSDLEDVSLALLMTPAQFDAFQLRRATKGLGTDEEILVEILATRSNQEICEIKRVFKEEYGEELEEVIVSETSDEFTTALLAMMKANKSESMEVDMALAQKDAEILFESGDNADGIDVAAFINILTTRSGPQLSKTFEKYASVSDVTLPKALELELSGDIEDCLIDIVKCSWNKPAFFAEKLHLAMKGHGTCEETLIRVLVSRSEIDLQKILEQYRAMYNRSVQEDILEDTDGHYQQVLLGICGPY</sequence>
<evidence type="ECO:0000256" key="2">
    <source>
        <dbReference type="ARBA" id="ARBA00022737"/>
    </source>
</evidence>
<keyword evidence="2 6" id="KW-0677">Repeat</keyword>
<dbReference type="GO" id="GO:0005886">
    <property type="term" value="C:plasma membrane"/>
    <property type="evidence" value="ECO:0007669"/>
    <property type="project" value="TreeGrafter"/>
</dbReference>
<dbReference type="Proteomes" id="UP001314229">
    <property type="component" value="Unassembled WGS sequence"/>
</dbReference>
<dbReference type="GO" id="GO:0007165">
    <property type="term" value="P:signal transduction"/>
    <property type="evidence" value="ECO:0007669"/>
    <property type="project" value="TreeGrafter"/>
</dbReference>
<comment type="caution">
    <text evidence="7">The sequence shown here is derived from an EMBL/GenBank/DDBJ whole genome shotgun (WGS) entry which is preliminary data.</text>
</comment>
<accession>A0AAV1P4A8</accession>
<dbReference type="GO" id="GO:0071385">
    <property type="term" value="P:cellular response to glucocorticoid stimulus"/>
    <property type="evidence" value="ECO:0007669"/>
    <property type="project" value="TreeGrafter"/>
</dbReference>
<evidence type="ECO:0000256" key="1">
    <source>
        <dbReference type="ARBA" id="ARBA00007831"/>
    </source>
</evidence>
<dbReference type="FunFam" id="1.10.220.10:FF:000001">
    <property type="entry name" value="Annexin"/>
    <property type="match status" value="1"/>
</dbReference>
<evidence type="ECO:0000256" key="5">
    <source>
        <dbReference type="ARBA" id="ARBA00023302"/>
    </source>
</evidence>
<proteinExistence type="inferred from homology"/>
<dbReference type="GO" id="GO:0005509">
    <property type="term" value="F:calcium ion binding"/>
    <property type="evidence" value="ECO:0007669"/>
    <property type="project" value="InterPro"/>
</dbReference>
<dbReference type="GO" id="GO:0006909">
    <property type="term" value="P:phagocytosis"/>
    <property type="evidence" value="ECO:0007669"/>
    <property type="project" value="TreeGrafter"/>
</dbReference>
<organism evidence="7 8">
    <name type="scientific">Scomber scombrus</name>
    <name type="common">Atlantic mackerel</name>
    <name type="synonym">Scomber vernalis</name>
    <dbReference type="NCBI Taxonomy" id="13677"/>
    <lineage>
        <taxon>Eukaryota</taxon>
        <taxon>Metazoa</taxon>
        <taxon>Chordata</taxon>
        <taxon>Craniata</taxon>
        <taxon>Vertebrata</taxon>
        <taxon>Euteleostomi</taxon>
        <taxon>Actinopterygii</taxon>
        <taxon>Neopterygii</taxon>
        <taxon>Teleostei</taxon>
        <taxon>Neoteleostei</taxon>
        <taxon>Acanthomorphata</taxon>
        <taxon>Pelagiaria</taxon>
        <taxon>Scombriformes</taxon>
        <taxon>Scombridae</taxon>
        <taxon>Scomber</taxon>
    </lineage>
</organism>
<dbReference type="SMART" id="SM00335">
    <property type="entry name" value="ANX"/>
    <property type="match status" value="4"/>
</dbReference>
<dbReference type="PROSITE" id="PS51897">
    <property type="entry name" value="ANNEXIN_2"/>
    <property type="match status" value="4"/>
</dbReference>
<keyword evidence="3 6" id="KW-0106">Calcium</keyword>
<dbReference type="InterPro" id="IPR001464">
    <property type="entry name" value="Annexin"/>
</dbReference>
<comment type="domain">
    <text evidence="6">A pair of annexin repeats may form one binding site for calcium and phospholipid.</text>
</comment>
<dbReference type="PANTHER" id="PTHR10502">
    <property type="entry name" value="ANNEXIN"/>
    <property type="match status" value="1"/>
</dbReference>
<name>A0AAV1P4A8_SCOSC</name>
<evidence type="ECO:0000256" key="3">
    <source>
        <dbReference type="ARBA" id="ARBA00022837"/>
    </source>
</evidence>
<dbReference type="GO" id="GO:0005544">
    <property type="term" value="F:calcium-dependent phospholipid binding"/>
    <property type="evidence" value="ECO:0007669"/>
    <property type="project" value="UniProtKB-KW"/>
</dbReference>
<dbReference type="PROSITE" id="PS00223">
    <property type="entry name" value="ANNEXIN_1"/>
    <property type="match status" value="2"/>
</dbReference>
<dbReference type="PRINTS" id="PR00196">
    <property type="entry name" value="ANNEXIN"/>
</dbReference>